<reference evidence="1" key="1">
    <citation type="journal article" date="2019" name="Sci. Rep.">
        <title>Draft genome of Tanacetum cinerariifolium, the natural source of mosquito coil.</title>
        <authorList>
            <person name="Yamashiro T."/>
            <person name="Shiraishi A."/>
            <person name="Satake H."/>
            <person name="Nakayama K."/>
        </authorList>
    </citation>
    <scope>NUCLEOTIDE SEQUENCE</scope>
</reference>
<name>A0A699J743_TANCI</name>
<dbReference type="EMBL" id="BKCJ010378827">
    <property type="protein sequence ID" value="GFA16369.1"/>
    <property type="molecule type" value="Genomic_DNA"/>
</dbReference>
<evidence type="ECO:0000313" key="1">
    <source>
        <dbReference type="EMBL" id="GFA16369.1"/>
    </source>
</evidence>
<proteinExistence type="predicted"/>
<protein>
    <submittedName>
        <fullName evidence="1">ABC transporter E family member 2-like</fullName>
    </submittedName>
</protein>
<feature type="non-terminal residue" evidence="1">
    <location>
        <position position="1"/>
    </location>
</feature>
<gene>
    <name evidence="1" type="ORF">Tci_588341</name>
</gene>
<sequence length="48" mass="5216">SIKSVKLSSHVLIKDRVIVYEGLPSIDCIANTPQSLLMGMNLFRSSGP</sequence>
<accession>A0A699J743</accession>
<organism evidence="1">
    <name type="scientific">Tanacetum cinerariifolium</name>
    <name type="common">Dalmatian daisy</name>
    <name type="synonym">Chrysanthemum cinerariifolium</name>
    <dbReference type="NCBI Taxonomy" id="118510"/>
    <lineage>
        <taxon>Eukaryota</taxon>
        <taxon>Viridiplantae</taxon>
        <taxon>Streptophyta</taxon>
        <taxon>Embryophyta</taxon>
        <taxon>Tracheophyta</taxon>
        <taxon>Spermatophyta</taxon>
        <taxon>Magnoliopsida</taxon>
        <taxon>eudicotyledons</taxon>
        <taxon>Gunneridae</taxon>
        <taxon>Pentapetalae</taxon>
        <taxon>asterids</taxon>
        <taxon>campanulids</taxon>
        <taxon>Asterales</taxon>
        <taxon>Asteraceae</taxon>
        <taxon>Asteroideae</taxon>
        <taxon>Anthemideae</taxon>
        <taxon>Anthemidinae</taxon>
        <taxon>Tanacetum</taxon>
    </lineage>
</organism>
<dbReference type="AlphaFoldDB" id="A0A699J743"/>
<comment type="caution">
    <text evidence="1">The sequence shown here is derived from an EMBL/GenBank/DDBJ whole genome shotgun (WGS) entry which is preliminary data.</text>
</comment>